<evidence type="ECO:0000313" key="2">
    <source>
        <dbReference type="Proteomes" id="UP001370100"/>
    </source>
</evidence>
<dbReference type="PANTHER" id="PTHR34822">
    <property type="entry name" value="GRPB DOMAIN PROTEIN (AFU_ORTHOLOGUE AFUA_1G01530)"/>
    <property type="match status" value="1"/>
</dbReference>
<accession>A0ABU8N224</accession>
<dbReference type="InterPro" id="IPR043519">
    <property type="entry name" value="NT_sf"/>
</dbReference>
<gene>
    <name evidence="1" type="ORF">WCD41_03590</name>
</gene>
<dbReference type="PANTHER" id="PTHR34822:SF1">
    <property type="entry name" value="GRPB FAMILY PROTEIN"/>
    <property type="match status" value="1"/>
</dbReference>
<keyword evidence="2" id="KW-1185">Reference proteome</keyword>
<comment type="caution">
    <text evidence="1">The sequence shown here is derived from an EMBL/GenBank/DDBJ whole genome shotgun (WGS) entry which is preliminary data.</text>
</comment>
<dbReference type="EMBL" id="JBBEGL010000001">
    <property type="protein sequence ID" value="MEJ2885519.1"/>
    <property type="molecule type" value="Genomic_DNA"/>
</dbReference>
<dbReference type="Gene3D" id="3.30.460.10">
    <property type="entry name" value="Beta Polymerase, domain 2"/>
    <property type="match status" value="1"/>
</dbReference>
<protein>
    <submittedName>
        <fullName evidence="1">GrpB family protein</fullName>
    </submittedName>
</protein>
<organism evidence="1 2">
    <name type="scientific">Actinomycetospora aeridis</name>
    <dbReference type="NCBI Taxonomy" id="3129231"/>
    <lineage>
        <taxon>Bacteria</taxon>
        <taxon>Bacillati</taxon>
        <taxon>Actinomycetota</taxon>
        <taxon>Actinomycetes</taxon>
        <taxon>Pseudonocardiales</taxon>
        <taxon>Pseudonocardiaceae</taxon>
        <taxon>Actinomycetospora</taxon>
    </lineage>
</organism>
<evidence type="ECO:0000313" key="1">
    <source>
        <dbReference type="EMBL" id="MEJ2885519.1"/>
    </source>
</evidence>
<dbReference type="InterPro" id="IPR007344">
    <property type="entry name" value="GrpB/CoaE"/>
</dbReference>
<reference evidence="1 2" key="1">
    <citation type="submission" date="2024-03" db="EMBL/GenBank/DDBJ databases">
        <title>Actinomycetospora sp. OC33-EN06, a novel actinomycete isolated from wild orchid (Aerides multiflora).</title>
        <authorList>
            <person name="Suriyachadkun C."/>
        </authorList>
    </citation>
    <scope>NUCLEOTIDE SEQUENCE [LARGE SCALE GENOMIC DNA]</scope>
    <source>
        <strain evidence="1 2">OC33-EN06</strain>
    </source>
</reference>
<dbReference type="Proteomes" id="UP001370100">
    <property type="component" value="Unassembled WGS sequence"/>
</dbReference>
<dbReference type="SUPFAM" id="SSF81301">
    <property type="entry name" value="Nucleotidyltransferase"/>
    <property type="match status" value="1"/>
</dbReference>
<dbReference type="RefSeq" id="WP_337711997.1">
    <property type="nucleotide sequence ID" value="NZ_JBBEGL010000001.1"/>
</dbReference>
<proteinExistence type="predicted"/>
<dbReference type="Pfam" id="PF04229">
    <property type="entry name" value="GrpB"/>
    <property type="match status" value="1"/>
</dbReference>
<sequence>MSGTPPLILGTGPWLESDAVAAFTARASPEIRVVAVPEPVDPARAHLIVGGDARPDDGAVDARIAAGDPGAVARLWDRRVAPFAYLLARRQRAPRTQIVSVEPYDDAWPAAARRLVRRLEVALGERALRVEHVGSTSVPGMAGKDLVDLLVVVPDLDTVDALARDDWHRAGVVPVSGNLYGIDRHDREHPQRVAVDADPGRPLNVHLHPKSSPVWRELLAFRDWLRADPAHRDEYVDLKHRLAREADGDVNVYSRAKRTWINAAVGRALG</sequence>
<name>A0ABU8N224_9PSEU</name>